<gene>
    <name evidence="2" type="ORF">OJ996_16275</name>
</gene>
<evidence type="ECO:0000313" key="2">
    <source>
        <dbReference type="EMBL" id="MCW1915144.1"/>
    </source>
</evidence>
<sequence>MIPIRPMMAAILAASFLAAPLHAQEGEGKATIPADLIDDAHVREELAVNEFTAPSIAKIFESLEALAPLPILKFQRDPSAKMPLNRADLAVELGFLIADGFLIVQAGELGKVEAMAADLTRYGKALGAGEKVNRHAASLLESARKQDVPQLKKELAATQKDVELELVSLRDPDLAHLISLGGWARALQVSSSAVATQFSPERAKHVMREDIADYYSAILSGLEPRISERPNFVAMQEILSNLRTEMIVDENPATQERMSSIHAEATKLVDLALQRQQGP</sequence>
<name>A0ABT3G6E2_9BACT</name>
<dbReference type="RefSeq" id="WP_264514683.1">
    <property type="nucleotide sequence ID" value="NZ_JAPDDR010000008.1"/>
</dbReference>
<feature type="signal peptide" evidence="1">
    <location>
        <begin position="1"/>
        <end position="23"/>
    </location>
</feature>
<dbReference type="Proteomes" id="UP001165653">
    <property type="component" value="Unassembled WGS sequence"/>
</dbReference>
<reference evidence="2" key="1">
    <citation type="submission" date="2022-10" db="EMBL/GenBank/DDBJ databases">
        <title>Luteolibacter sp. GHJ8, whole genome shotgun sequencing project.</title>
        <authorList>
            <person name="Zhao G."/>
            <person name="Shen L."/>
        </authorList>
    </citation>
    <scope>NUCLEOTIDE SEQUENCE</scope>
    <source>
        <strain evidence="2">GHJ8</strain>
    </source>
</reference>
<evidence type="ECO:0000256" key="1">
    <source>
        <dbReference type="SAM" id="SignalP"/>
    </source>
</evidence>
<feature type="chain" id="PRO_5046585822" evidence="1">
    <location>
        <begin position="24"/>
        <end position="279"/>
    </location>
</feature>
<proteinExistence type="predicted"/>
<dbReference type="EMBL" id="JAPDDR010000008">
    <property type="protein sequence ID" value="MCW1915144.1"/>
    <property type="molecule type" value="Genomic_DNA"/>
</dbReference>
<keyword evidence="3" id="KW-1185">Reference proteome</keyword>
<evidence type="ECO:0000313" key="3">
    <source>
        <dbReference type="Proteomes" id="UP001165653"/>
    </source>
</evidence>
<comment type="caution">
    <text evidence="2">The sequence shown here is derived from an EMBL/GenBank/DDBJ whole genome shotgun (WGS) entry which is preliminary data.</text>
</comment>
<organism evidence="2 3">
    <name type="scientific">Luteolibacter rhizosphaerae</name>
    <dbReference type="NCBI Taxonomy" id="2989719"/>
    <lineage>
        <taxon>Bacteria</taxon>
        <taxon>Pseudomonadati</taxon>
        <taxon>Verrucomicrobiota</taxon>
        <taxon>Verrucomicrobiia</taxon>
        <taxon>Verrucomicrobiales</taxon>
        <taxon>Verrucomicrobiaceae</taxon>
        <taxon>Luteolibacter</taxon>
    </lineage>
</organism>
<keyword evidence="1" id="KW-0732">Signal</keyword>
<accession>A0ABT3G6E2</accession>
<protein>
    <submittedName>
        <fullName evidence="2">Uncharacterized protein</fullName>
    </submittedName>
</protein>